<feature type="transmembrane region" description="Helical" evidence="3">
    <location>
        <begin position="67"/>
        <end position="97"/>
    </location>
</feature>
<protein>
    <recommendedName>
        <fullName evidence="6">Late embryogenesis abundant protein LEA-2 subgroup domain-containing protein</fullName>
    </recommendedName>
</protein>
<dbReference type="PANTHER" id="PTHR31234">
    <property type="entry name" value="LATE EMBRYOGENESIS ABUNDANT (LEA) HYDROXYPROLINE-RICH GLYCOPROTEIN FAMILY"/>
    <property type="match status" value="1"/>
</dbReference>
<proteinExistence type="predicted"/>
<dbReference type="PANTHER" id="PTHR31234:SF6">
    <property type="entry name" value="LATE EMBRYOGENESIS ABUNDANT PROTEIN LEA-2 SUBGROUP DOMAIN-CONTAINING PROTEIN"/>
    <property type="match status" value="1"/>
</dbReference>
<keyword evidence="3" id="KW-0812">Transmembrane</keyword>
<evidence type="ECO:0000256" key="1">
    <source>
        <dbReference type="ARBA" id="ARBA00004370"/>
    </source>
</evidence>
<reference evidence="4 5" key="1">
    <citation type="journal article" date="2015" name="Proc. Natl. Acad. Sci. U.S.A.">
        <title>The resurrection genome of Boea hygrometrica: A blueprint for survival of dehydration.</title>
        <authorList>
            <person name="Xiao L."/>
            <person name="Yang G."/>
            <person name="Zhang L."/>
            <person name="Yang X."/>
            <person name="Zhao S."/>
            <person name="Ji Z."/>
            <person name="Zhou Q."/>
            <person name="Hu M."/>
            <person name="Wang Y."/>
            <person name="Chen M."/>
            <person name="Xu Y."/>
            <person name="Jin H."/>
            <person name="Xiao X."/>
            <person name="Hu G."/>
            <person name="Bao F."/>
            <person name="Hu Y."/>
            <person name="Wan P."/>
            <person name="Li L."/>
            <person name="Deng X."/>
            <person name="Kuang T."/>
            <person name="Xiang C."/>
            <person name="Zhu J.K."/>
            <person name="Oliver M.J."/>
            <person name="He Y."/>
        </authorList>
    </citation>
    <scope>NUCLEOTIDE SEQUENCE [LARGE SCALE GENOMIC DNA]</scope>
    <source>
        <strain evidence="5">cv. XS01</strain>
    </source>
</reference>
<dbReference type="OrthoDB" id="777167at2759"/>
<evidence type="ECO:0000256" key="2">
    <source>
        <dbReference type="ARBA" id="ARBA00023136"/>
    </source>
</evidence>
<keyword evidence="5" id="KW-1185">Reference proteome</keyword>
<comment type="subcellular location">
    <subcellularLocation>
        <location evidence="1">Membrane</location>
    </subcellularLocation>
</comment>
<dbReference type="InterPro" id="IPR044839">
    <property type="entry name" value="NDR1-like"/>
</dbReference>
<dbReference type="GO" id="GO:0005886">
    <property type="term" value="C:plasma membrane"/>
    <property type="evidence" value="ECO:0007669"/>
    <property type="project" value="TreeGrafter"/>
</dbReference>
<organism evidence="4 5">
    <name type="scientific">Dorcoceras hygrometricum</name>
    <dbReference type="NCBI Taxonomy" id="472368"/>
    <lineage>
        <taxon>Eukaryota</taxon>
        <taxon>Viridiplantae</taxon>
        <taxon>Streptophyta</taxon>
        <taxon>Embryophyta</taxon>
        <taxon>Tracheophyta</taxon>
        <taxon>Spermatophyta</taxon>
        <taxon>Magnoliopsida</taxon>
        <taxon>eudicotyledons</taxon>
        <taxon>Gunneridae</taxon>
        <taxon>Pentapetalae</taxon>
        <taxon>asterids</taxon>
        <taxon>lamiids</taxon>
        <taxon>Lamiales</taxon>
        <taxon>Gesneriaceae</taxon>
        <taxon>Didymocarpoideae</taxon>
        <taxon>Trichosporeae</taxon>
        <taxon>Loxocarpinae</taxon>
        <taxon>Dorcoceras</taxon>
    </lineage>
</organism>
<dbReference type="GO" id="GO:0098542">
    <property type="term" value="P:defense response to other organism"/>
    <property type="evidence" value="ECO:0007669"/>
    <property type="project" value="InterPro"/>
</dbReference>
<accession>A0A2Z7BRN9</accession>
<evidence type="ECO:0008006" key="6">
    <source>
        <dbReference type="Google" id="ProtNLM"/>
    </source>
</evidence>
<dbReference type="EMBL" id="KV003145">
    <property type="protein sequence ID" value="KZV37292.1"/>
    <property type="molecule type" value="Genomic_DNA"/>
</dbReference>
<dbReference type="Proteomes" id="UP000250235">
    <property type="component" value="Unassembled WGS sequence"/>
</dbReference>
<dbReference type="AlphaFoldDB" id="A0A2Z7BRN9"/>
<evidence type="ECO:0000256" key="3">
    <source>
        <dbReference type="SAM" id="Phobius"/>
    </source>
</evidence>
<evidence type="ECO:0000313" key="5">
    <source>
        <dbReference type="Proteomes" id="UP000250235"/>
    </source>
</evidence>
<gene>
    <name evidence="4" type="ORF">F511_16441</name>
</gene>
<keyword evidence="3" id="KW-1133">Transmembrane helix</keyword>
<sequence length="275" mass="30449">MTDDRVYSSNKQNGAAAAIHRGPAATANNPPAQLPALAKTNPYNHMRQHYRPSPTSHNRRNSSCRRCFCLTCFWAVLVLIGVLLLAAIAAAAFYVLYHPRRPAFSVTSVKISTFNLTTTPSDETTHLTTKMNLTLAARNPNKKAIFYYDHPMSITVLSQSVTISNGTYPDSFTNSPDSLFIIHDTVELNSQLLDVDSVNSLKSDLKRKNGLPIKIVIDTTMGVQLENLNMKKIGIRVNCDGIKGLMPKDKEAALANSSNAKCKVDLRIKILRWTF</sequence>
<keyword evidence="2 3" id="KW-0472">Membrane</keyword>
<name>A0A2Z7BRN9_9LAMI</name>
<evidence type="ECO:0000313" key="4">
    <source>
        <dbReference type="EMBL" id="KZV37292.1"/>
    </source>
</evidence>